<dbReference type="AlphaFoldDB" id="A0A512DPK1"/>
<accession>A0A512DPK1</accession>
<name>A0A512DPK1_9PROT</name>
<feature type="transmembrane region" description="Helical" evidence="1">
    <location>
        <begin position="72"/>
        <end position="93"/>
    </location>
</feature>
<keyword evidence="1" id="KW-0812">Transmembrane</keyword>
<dbReference type="Proteomes" id="UP000321523">
    <property type="component" value="Unassembled WGS sequence"/>
</dbReference>
<sequence>MHIDSVLLYAATYLGGPFGVIIANTLQFLQLFDAEGGLLAAQIMGSFGLLISVGLGFLVIVQWRGETCRAEAILLTIIFMVVGTAIVTALGRLNFTYTQALSSRYTTPALIFWSATGLLGYLIAARLPSSIGRALSIVGVTVLSILSTIVVLHQMFVICGPPDIRLVRDEAGIAIILGVKDDEALKHIFPNPSIPWQARDFLRQKRLSMFSEPFVEWYGLNIRDKFHLAPKSRCQGVIDSFDVIVSSGSGTLRTHGRVKGWAWDRESASVAQIIVIADERDVIVGLGLSGHWRPDVSKTLPTIKSARVGWQGYVNAVAGNSLTAYAVTDDGQTICQLDQEHVAPQPMIDINEVIQMSKIVSKNIRLNGMWQLDGDDHINVIRPDPNDKVYGSWNGSDANVGNLVLDGLSVPVSRRIVIPVVTGPSSSSLSIAVLDSSGRELMRIQPESPMKWAALVIKVPLDAGATIDLSVDDNGPGWGQWMAIGTPRAVPDL</sequence>
<keyword evidence="3" id="KW-1185">Reference proteome</keyword>
<keyword evidence="1" id="KW-1133">Transmembrane helix</keyword>
<keyword evidence="1" id="KW-0472">Membrane</keyword>
<reference evidence="2 3" key="1">
    <citation type="submission" date="2019-07" db="EMBL/GenBank/DDBJ databases">
        <title>Whole genome shotgun sequence of Skermanella aerolata NBRC 106429.</title>
        <authorList>
            <person name="Hosoyama A."/>
            <person name="Uohara A."/>
            <person name="Ohji S."/>
            <person name="Ichikawa N."/>
        </authorList>
    </citation>
    <scope>NUCLEOTIDE SEQUENCE [LARGE SCALE GENOMIC DNA]</scope>
    <source>
        <strain evidence="2 3">NBRC 106429</strain>
    </source>
</reference>
<dbReference type="EMBL" id="BJYZ01000010">
    <property type="protein sequence ID" value="GEO38398.1"/>
    <property type="molecule type" value="Genomic_DNA"/>
</dbReference>
<comment type="caution">
    <text evidence="2">The sequence shown here is derived from an EMBL/GenBank/DDBJ whole genome shotgun (WGS) entry which is preliminary data.</text>
</comment>
<protein>
    <submittedName>
        <fullName evidence="2">Uncharacterized protein</fullName>
    </submittedName>
</protein>
<organism evidence="2 3">
    <name type="scientific">Skermanella aerolata</name>
    <dbReference type="NCBI Taxonomy" id="393310"/>
    <lineage>
        <taxon>Bacteria</taxon>
        <taxon>Pseudomonadati</taxon>
        <taxon>Pseudomonadota</taxon>
        <taxon>Alphaproteobacteria</taxon>
        <taxon>Rhodospirillales</taxon>
        <taxon>Azospirillaceae</taxon>
        <taxon>Skermanella</taxon>
    </lineage>
</organism>
<feature type="transmembrane region" description="Helical" evidence="1">
    <location>
        <begin position="105"/>
        <end position="123"/>
    </location>
</feature>
<feature type="transmembrane region" description="Helical" evidence="1">
    <location>
        <begin position="135"/>
        <end position="156"/>
    </location>
</feature>
<evidence type="ECO:0000256" key="1">
    <source>
        <dbReference type="SAM" id="Phobius"/>
    </source>
</evidence>
<gene>
    <name evidence="2" type="ORF">SAE02_25460</name>
</gene>
<proteinExistence type="predicted"/>
<evidence type="ECO:0000313" key="3">
    <source>
        <dbReference type="Proteomes" id="UP000321523"/>
    </source>
</evidence>
<evidence type="ECO:0000313" key="2">
    <source>
        <dbReference type="EMBL" id="GEO38398.1"/>
    </source>
</evidence>
<feature type="transmembrane region" description="Helical" evidence="1">
    <location>
        <begin position="7"/>
        <end position="26"/>
    </location>
</feature>
<feature type="transmembrane region" description="Helical" evidence="1">
    <location>
        <begin position="38"/>
        <end position="60"/>
    </location>
</feature>